<dbReference type="PANTHER" id="PTHR30098:SF2">
    <property type="entry name" value="LEUCYL_PHENYLALANYL-TRNA--PROTEIN TRANSFERASE"/>
    <property type="match status" value="1"/>
</dbReference>
<dbReference type="FunFam" id="3.30.70.3550:FF:000001">
    <property type="entry name" value="Leucyl/phenylalanyl-tRNA--protein transferase"/>
    <property type="match status" value="1"/>
</dbReference>
<dbReference type="RefSeq" id="WP_095896449.1">
    <property type="nucleotide sequence ID" value="NZ_CP022387.1"/>
</dbReference>
<dbReference type="Gene3D" id="3.30.70.3550">
    <property type="entry name" value="Leucyl/phenylalanyl-tRNA-protein transferase, N-terminal domain"/>
    <property type="match status" value="1"/>
</dbReference>
<dbReference type="InterPro" id="IPR042203">
    <property type="entry name" value="Leu/Phe-tRNA_Trfase_C"/>
</dbReference>
<evidence type="ECO:0000256" key="2">
    <source>
        <dbReference type="ARBA" id="ARBA00022490"/>
    </source>
</evidence>
<dbReference type="PANTHER" id="PTHR30098">
    <property type="entry name" value="LEUCYL/PHENYLALANYL-TRNA--PROTEIN TRANSFERASE"/>
    <property type="match status" value="1"/>
</dbReference>
<comment type="catalytic activity">
    <reaction evidence="5 15">
        <text>L-phenylalanyl-tRNA(Phe) + an N-terminal L-alpha-aminoacyl-[protein] = an N-terminal L-phenylalanyl-L-alpha-aminoacyl-[protein] + tRNA(Phe)</text>
        <dbReference type="Rhea" id="RHEA:43632"/>
        <dbReference type="Rhea" id="RHEA-COMP:9668"/>
        <dbReference type="Rhea" id="RHEA-COMP:9699"/>
        <dbReference type="Rhea" id="RHEA-COMP:10636"/>
        <dbReference type="Rhea" id="RHEA-COMP:10637"/>
        <dbReference type="ChEBI" id="CHEBI:78442"/>
        <dbReference type="ChEBI" id="CHEBI:78531"/>
        <dbReference type="ChEBI" id="CHEBI:78597"/>
        <dbReference type="ChEBI" id="CHEBI:83561"/>
        <dbReference type="EC" id="2.3.2.6"/>
    </reaction>
</comment>
<evidence type="ECO:0000256" key="13">
    <source>
        <dbReference type="ARBA" id="ARBA00077165"/>
    </source>
</evidence>
<evidence type="ECO:0000256" key="15">
    <source>
        <dbReference type="HAMAP-Rule" id="MF_00688"/>
    </source>
</evidence>
<dbReference type="EC" id="2.3.2.6" evidence="10 15"/>
<evidence type="ECO:0000256" key="3">
    <source>
        <dbReference type="ARBA" id="ARBA00022679"/>
    </source>
</evidence>
<dbReference type="EMBL" id="CP022387">
    <property type="protein sequence ID" value="ATA89891.1"/>
    <property type="molecule type" value="Genomic_DNA"/>
</dbReference>
<dbReference type="OrthoDB" id="9790282at2"/>
<evidence type="ECO:0000256" key="14">
    <source>
        <dbReference type="ARBA" id="ARBA00083640"/>
    </source>
</evidence>
<protein>
    <recommendedName>
        <fullName evidence="11 15">Leucyl/phenylalanyl-tRNA--protein transferase</fullName>
        <ecNumber evidence="10 15">2.3.2.6</ecNumber>
    </recommendedName>
    <alternativeName>
        <fullName evidence="12 15">L/F-transferase</fullName>
    </alternativeName>
    <alternativeName>
        <fullName evidence="13 15">Leucyltransferase</fullName>
    </alternativeName>
    <alternativeName>
        <fullName evidence="14 15">Phenyalanyltransferase</fullName>
    </alternativeName>
</protein>
<evidence type="ECO:0000313" key="16">
    <source>
        <dbReference type="EMBL" id="ATA89891.1"/>
    </source>
</evidence>
<dbReference type="InterPro" id="IPR004616">
    <property type="entry name" value="Leu/Phe-tRNA_Trfase"/>
</dbReference>
<dbReference type="Pfam" id="PF03588">
    <property type="entry name" value="Leu_Phe_trans"/>
    <property type="match status" value="1"/>
</dbReference>
<organism evidence="16 17">
    <name type="scientific">Capnocytophaga stomatis</name>
    <dbReference type="NCBI Taxonomy" id="1848904"/>
    <lineage>
        <taxon>Bacteria</taxon>
        <taxon>Pseudomonadati</taxon>
        <taxon>Bacteroidota</taxon>
        <taxon>Flavobacteriia</taxon>
        <taxon>Flavobacteriales</taxon>
        <taxon>Flavobacteriaceae</taxon>
        <taxon>Capnocytophaga</taxon>
    </lineage>
</organism>
<dbReference type="InterPro" id="IPR016181">
    <property type="entry name" value="Acyl_CoA_acyltransferase"/>
</dbReference>
<evidence type="ECO:0000256" key="7">
    <source>
        <dbReference type="ARBA" id="ARBA00051538"/>
    </source>
</evidence>
<evidence type="ECO:0000256" key="9">
    <source>
        <dbReference type="ARBA" id="ARBA00061535"/>
    </source>
</evidence>
<evidence type="ECO:0000256" key="10">
    <source>
        <dbReference type="ARBA" id="ARBA00066767"/>
    </source>
</evidence>
<evidence type="ECO:0000256" key="12">
    <source>
        <dbReference type="ARBA" id="ARBA00077136"/>
    </source>
</evidence>
<keyword evidence="3 15" id="KW-0808">Transferase</keyword>
<accession>A0A250FY24</accession>
<reference evidence="17" key="1">
    <citation type="submission" date="2017-06" db="EMBL/GenBank/DDBJ databases">
        <title>Capnocytophaga spp. assemblies.</title>
        <authorList>
            <person name="Gulvik C.A."/>
        </authorList>
    </citation>
    <scope>NUCLEOTIDE SEQUENCE [LARGE SCALE GENOMIC DNA]</scope>
    <source>
        <strain evidence="17">H2177</strain>
    </source>
</reference>
<evidence type="ECO:0000256" key="6">
    <source>
        <dbReference type="ARBA" id="ARBA00050652"/>
    </source>
</evidence>
<dbReference type="HAMAP" id="MF_00688">
    <property type="entry name" value="Leu_Phe_trans"/>
    <property type="match status" value="1"/>
</dbReference>
<evidence type="ECO:0000256" key="1">
    <source>
        <dbReference type="ARBA" id="ARBA00004496"/>
    </source>
</evidence>
<dbReference type="NCBIfam" id="TIGR00667">
    <property type="entry name" value="aat"/>
    <property type="match status" value="1"/>
</dbReference>
<dbReference type="GO" id="GO:0030163">
    <property type="term" value="P:protein catabolic process"/>
    <property type="evidence" value="ECO:0007669"/>
    <property type="project" value="UniProtKB-UniRule"/>
</dbReference>
<comment type="function">
    <text evidence="8 15">Functions in the N-end rule pathway of protein degradation where it conjugates Leu, Phe and, less efficiently, Met from aminoacyl-tRNAs to the N-termini of proteins containing an N-terminal arginine or lysine.</text>
</comment>
<evidence type="ECO:0000256" key="4">
    <source>
        <dbReference type="ARBA" id="ARBA00023315"/>
    </source>
</evidence>
<comment type="subcellular location">
    <subcellularLocation>
        <location evidence="1 15">Cytoplasm</location>
    </subcellularLocation>
</comment>
<dbReference type="Gene3D" id="3.40.630.70">
    <property type="entry name" value="Leucyl/phenylalanyl-tRNA-protein transferase, C-terminal domain"/>
    <property type="match status" value="1"/>
</dbReference>
<comment type="catalytic activity">
    <reaction evidence="7 15">
        <text>N-terminal L-lysyl-[protein] + L-leucyl-tRNA(Leu) = N-terminal L-leucyl-L-lysyl-[protein] + tRNA(Leu) + H(+)</text>
        <dbReference type="Rhea" id="RHEA:12340"/>
        <dbReference type="Rhea" id="RHEA-COMP:9613"/>
        <dbReference type="Rhea" id="RHEA-COMP:9622"/>
        <dbReference type="Rhea" id="RHEA-COMP:12670"/>
        <dbReference type="Rhea" id="RHEA-COMP:12671"/>
        <dbReference type="ChEBI" id="CHEBI:15378"/>
        <dbReference type="ChEBI" id="CHEBI:65249"/>
        <dbReference type="ChEBI" id="CHEBI:78442"/>
        <dbReference type="ChEBI" id="CHEBI:78494"/>
        <dbReference type="ChEBI" id="CHEBI:133043"/>
        <dbReference type="EC" id="2.3.2.6"/>
    </reaction>
</comment>
<dbReference type="AlphaFoldDB" id="A0A250FY24"/>
<dbReference type="SUPFAM" id="SSF55729">
    <property type="entry name" value="Acyl-CoA N-acyltransferases (Nat)"/>
    <property type="match status" value="1"/>
</dbReference>
<keyword evidence="4 15" id="KW-0012">Acyltransferase</keyword>
<evidence type="ECO:0000256" key="8">
    <source>
        <dbReference type="ARBA" id="ARBA00054043"/>
    </source>
</evidence>
<gene>
    <name evidence="15" type="primary">aat</name>
    <name evidence="16" type="ORF">CGC58_09230</name>
</gene>
<dbReference type="GO" id="GO:0005737">
    <property type="term" value="C:cytoplasm"/>
    <property type="evidence" value="ECO:0007669"/>
    <property type="project" value="UniProtKB-SubCell"/>
</dbReference>
<evidence type="ECO:0000313" key="17">
    <source>
        <dbReference type="Proteomes" id="UP000217348"/>
    </source>
</evidence>
<dbReference type="GO" id="GO:0008914">
    <property type="term" value="F:leucyl-tRNA--protein transferase activity"/>
    <property type="evidence" value="ECO:0007669"/>
    <property type="project" value="UniProtKB-UniRule"/>
</dbReference>
<comment type="catalytic activity">
    <reaction evidence="6 15">
        <text>N-terminal L-arginyl-[protein] + L-leucyl-tRNA(Leu) = N-terminal L-leucyl-L-arginyl-[protein] + tRNA(Leu) + H(+)</text>
        <dbReference type="Rhea" id="RHEA:50416"/>
        <dbReference type="Rhea" id="RHEA-COMP:9613"/>
        <dbReference type="Rhea" id="RHEA-COMP:9622"/>
        <dbReference type="Rhea" id="RHEA-COMP:12672"/>
        <dbReference type="Rhea" id="RHEA-COMP:12673"/>
        <dbReference type="ChEBI" id="CHEBI:15378"/>
        <dbReference type="ChEBI" id="CHEBI:64719"/>
        <dbReference type="ChEBI" id="CHEBI:78442"/>
        <dbReference type="ChEBI" id="CHEBI:78494"/>
        <dbReference type="ChEBI" id="CHEBI:133044"/>
        <dbReference type="EC" id="2.3.2.6"/>
    </reaction>
</comment>
<proteinExistence type="inferred from homology"/>
<evidence type="ECO:0000256" key="5">
    <source>
        <dbReference type="ARBA" id="ARBA00050607"/>
    </source>
</evidence>
<dbReference type="KEGG" id="csto:CGC58_09230"/>
<name>A0A250FY24_9FLAO</name>
<comment type="similarity">
    <text evidence="9 15">Belongs to the L/F-transferase family.</text>
</comment>
<dbReference type="InterPro" id="IPR042221">
    <property type="entry name" value="Leu/Phe-tRNA_Trfase_N"/>
</dbReference>
<keyword evidence="2 15" id="KW-0963">Cytoplasm</keyword>
<sequence>MIFLEENIPFPSPETASEEGIVAYGYDLTSKRLLEAYRKGIFPWYNEEEPVLWWSPNPRFVLFSEKLHISKNIGKLLRKNIYQVTYNECFEEVILNCASIERKDQEGTWIHPEIISAYCELHRMGYAFSVEVWEENELVGGLYGIKMGNIFCGESMFSKKNNASQYGFITFLQHYPEIKLVDCQVYSEYLEKLGAEEIPRTIFLEILKKNIVSL</sequence>
<dbReference type="Proteomes" id="UP000217348">
    <property type="component" value="Chromosome"/>
</dbReference>
<evidence type="ECO:0000256" key="11">
    <source>
        <dbReference type="ARBA" id="ARBA00074372"/>
    </source>
</evidence>